<keyword evidence="2" id="KW-1185">Reference proteome</keyword>
<reference evidence="1 2" key="1">
    <citation type="submission" date="2016-10" db="EMBL/GenBank/DDBJ databases">
        <authorList>
            <person name="de Groot N.N."/>
        </authorList>
    </citation>
    <scope>NUCLEOTIDE SEQUENCE [LARGE SCALE GENOMIC DNA]</scope>
    <source>
        <strain evidence="1 2">LMG 23650</strain>
    </source>
</reference>
<dbReference type="OrthoDB" id="6194308at2"/>
<accession>A0A1I3LXP9</accession>
<dbReference type="InterPro" id="IPR036514">
    <property type="entry name" value="SGNH_hydro_sf"/>
</dbReference>
<dbReference type="Proteomes" id="UP000199548">
    <property type="component" value="Unassembled WGS sequence"/>
</dbReference>
<evidence type="ECO:0000313" key="2">
    <source>
        <dbReference type="Proteomes" id="UP000199548"/>
    </source>
</evidence>
<dbReference type="GO" id="GO:0016788">
    <property type="term" value="F:hydrolase activity, acting on ester bonds"/>
    <property type="evidence" value="ECO:0007669"/>
    <property type="project" value="UniProtKB-ARBA"/>
</dbReference>
<dbReference type="AlphaFoldDB" id="A0A1I3LXP9"/>
<dbReference type="EMBL" id="FOQU01000004">
    <property type="protein sequence ID" value="SFI89216.1"/>
    <property type="molecule type" value="Genomic_DNA"/>
</dbReference>
<evidence type="ECO:0000313" key="1">
    <source>
        <dbReference type="EMBL" id="SFI89216.1"/>
    </source>
</evidence>
<protein>
    <recommendedName>
        <fullName evidence="3">GDSL-like Lipase/Acylhydrolase family protein</fullName>
    </recommendedName>
</protein>
<dbReference type="RefSeq" id="WP_091012747.1">
    <property type="nucleotide sequence ID" value="NZ_CP041743.1"/>
</dbReference>
<organism evidence="1 2">
    <name type="scientific">Paraburkholderia megapolitana</name>
    <dbReference type="NCBI Taxonomy" id="420953"/>
    <lineage>
        <taxon>Bacteria</taxon>
        <taxon>Pseudomonadati</taxon>
        <taxon>Pseudomonadota</taxon>
        <taxon>Betaproteobacteria</taxon>
        <taxon>Burkholderiales</taxon>
        <taxon>Burkholderiaceae</taxon>
        <taxon>Paraburkholderia</taxon>
    </lineage>
</organism>
<name>A0A1I3LXP9_9BURK</name>
<gene>
    <name evidence="1" type="ORF">SAMN05192543_104605</name>
</gene>
<dbReference type="SUPFAM" id="SSF52266">
    <property type="entry name" value="SGNH hydrolase"/>
    <property type="match status" value="1"/>
</dbReference>
<evidence type="ECO:0008006" key="3">
    <source>
        <dbReference type="Google" id="ProtNLM"/>
    </source>
</evidence>
<sequence length="304" mass="33522">MNGTTLDAYRQLQKQIQSDIDACKSEHKRQMQSARNNVAKASIQALNLLADGDSWFDYPLPSQGHLPTDVIVSLTDLLHLDPKPLKLAHYGDATTALLGTSKRERLIATLKDPAHAPFDAILFSGGGNDLVGDAFRFWLHDAASVNKDFKLATNDAALQDIIDIVRRAYRDLIAVRDEYADGAYLFFHQYDYATPTNASICDGLIGPWLQPSFIDRGWAPPVDAQFLVNGRGVVSEILIEFANMLNELSTPTNKIVVVKTQGILNPDTDWANELHPTHDGFGKIAAAFQQALQAVFGERAAVHR</sequence>
<dbReference type="STRING" id="420953.SAMN05192543_104605"/>
<proteinExistence type="predicted"/>
<dbReference type="Gene3D" id="3.40.50.1110">
    <property type="entry name" value="SGNH hydrolase"/>
    <property type="match status" value="1"/>
</dbReference>